<organism evidence="1 2">
    <name type="scientific">Piscibacillus halophilus</name>
    <dbReference type="NCBI Taxonomy" id="571933"/>
    <lineage>
        <taxon>Bacteria</taxon>
        <taxon>Bacillati</taxon>
        <taxon>Bacillota</taxon>
        <taxon>Bacilli</taxon>
        <taxon>Bacillales</taxon>
        <taxon>Bacillaceae</taxon>
        <taxon>Piscibacillus</taxon>
    </lineage>
</organism>
<dbReference type="RefSeq" id="WP_091772498.1">
    <property type="nucleotide sequence ID" value="NZ_CAESCL010000031.1"/>
</dbReference>
<dbReference type="OrthoDB" id="2988956at2"/>
<dbReference type="AlphaFoldDB" id="A0A1H9B014"/>
<gene>
    <name evidence="1" type="ORF">SAMN05216362_10389</name>
</gene>
<reference evidence="1 2" key="1">
    <citation type="submission" date="2016-10" db="EMBL/GenBank/DDBJ databases">
        <authorList>
            <person name="de Groot N.N."/>
        </authorList>
    </citation>
    <scope>NUCLEOTIDE SEQUENCE [LARGE SCALE GENOMIC DNA]</scope>
    <source>
        <strain evidence="1 2">DSM 21633</strain>
    </source>
</reference>
<dbReference type="Proteomes" id="UP000199427">
    <property type="component" value="Unassembled WGS sequence"/>
</dbReference>
<accession>A0A1H9B014</accession>
<evidence type="ECO:0000313" key="2">
    <source>
        <dbReference type="Proteomes" id="UP000199427"/>
    </source>
</evidence>
<keyword evidence="2" id="KW-1185">Reference proteome</keyword>
<dbReference type="EMBL" id="FOES01000003">
    <property type="protein sequence ID" value="SEP82051.1"/>
    <property type="molecule type" value="Genomic_DNA"/>
</dbReference>
<dbReference type="STRING" id="571933.SAMN05216362_10389"/>
<dbReference type="Pfam" id="PF26325">
    <property type="entry name" value="YhjD"/>
    <property type="match status" value="1"/>
</dbReference>
<proteinExistence type="predicted"/>
<name>A0A1H9B014_9BACI</name>
<protein>
    <submittedName>
        <fullName evidence="1">Uncharacterized protein</fullName>
    </submittedName>
</protein>
<evidence type="ECO:0000313" key="1">
    <source>
        <dbReference type="EMBL" id="SEP82051.1"/>
    </source>
</evidence>
<sequence length="129" mass="15574">MRYLTEEEFKITSRFLFLSMAIVVLQKDLQHIENGAFKIKEPYIKLLRHMDSLAKNERKNLRSQMRKGKLDVVFIQKNDTFSTYLFIARGYEEERRYFNPAVRKKVENIYQELMIEALKDHARFLSEAY</sequence>
<dbReference type="InterPro" id="IPR058600">
    <property type="entry name" value="YhjD-like"/>
</dbReference>